<accession>A0A915BDX5</accession>
<keyword evidence="1" id="KW-1185">Reference proteome</keyword>
<evidence type="ECO:0000313" key="1">
    <source>
        <dbReference type="Proteomes" id="UP000887569"/>
    </source>
</evidence>
<protein>
    <submittedName>
        <fullName evidence="2">Secreted protein</fullName>
    </submittedName>
</protein>
<reference evidence="2" key="1">
    <citation type="submission" date="2022-11" db="UniProtKB">
        <authorList>
            <consortium name="WormBaseParasite"/>
        </authorList>
    </citation>
    <scope>IDENTIFICATION</scope>
</reference>
<dbReference type="WBParaSite" id="PgR035X_g112_t01">
    <property type="protein sequence ID" value="PgR035X_g112_t01"/>
    <property type="gene ID" value="PgR035X_g112"/>
</dbReference>
<organism evidence="1 2">
    <name type="scientific">Parascaris univalens</name>
    <name type="common">Nematode worm</name>
    <dbReference type="NCBI Taxonomy" id="6257"/>
    <lineage>
        <taxon>Eukaryota</taxon>
        <taxon>Metazoa</taxon>
        <taxon>Ecdysozoa</taxon>
        <taxon>Nematoda</taxon>
        <taxon>Chromadorea</taxon>
        <taxon>Rhabditida</taxon>
        <taxon>Spirurina</taxon>
        <taxon>Ascaridomorpha</taxon>
        <taxon>Ascaridoidea</taxon>
        <taxon>Ascarididae</taxon>
        <taxon>Parascaris</taxon>
    </lineage>
</organism>
<name>A0A915BDX5_PARUN</name>
<proteinExistence type="predicted"/>
<evidence type="ECO:0000313" key="2">
    <source>
        <dbReference type="WBParaSite" id="PgR035X_g112_t01"/>
    </source>
</evidence>
<sequence>MVNTWYSLWSFTYTMWRLGFFVDRLKTYWAYCKAIFHCCISLPFKCNYSSNVNRCNDEKQLKCCRIIFFVKLRNKLPRNKLLRNKHLANQKFFFSCLQIVTVGKGR</sequence>
<dbReference type="AlphaFoldDB" id="A0A915BDX5"/>
<dbReference type="Proteomes" id="UP000887569">
    <property type="component" value="Unplaced"/>
</dbReference>